<evidence type="ECO:0000313" key="2">
    <source>
        <dbReference type="Proteomes" id="UP001157502"/>
    </source>
</evidence>
<accession>A0ACC2GH07</accession>
<sequence>MIRSYSIVSSYEVRRERQDREGEGGEPTGGTNRCARIHAVAARPHCRLTVSTPTMHKTGSGKRCRSPCT</sequence>
<gene>
    <name evidence="1" type="ORF">DPEC_G00164120</name>
</gene>
<keyword evidence="2" id="KW-1185">Reference proteome</keyword>
<organism evidence="1 2">
    <name type="scientific">Dallia pectoralis</name>
    <name type="common">Alaska blackfish</name>
    <dbReference type="NCBI Taxonomy" id="75939"/>
    <lineage>
        <taxon>Eukaryota</taxon>
        <taxon>Metazoa</taxon>
        <taxon>Chordata</taxon>
        <taxon>Craniata</taxon>
        <taxon>Vertebrata</taxon>
        <taxon>Euteleostomi</taxon>
        <taxon>Actinopterygii</taxon>
        <taxon>Neopterygii</taxon>
        <taxon>Teleostei</taxon>
        <taxon>Protacanthopterygii</taxon>
        <taxon>Esociformes</taxon>
        <taxon>Umbridae</taxon>
        <taxon>Dallia</taxon>
    </lineage>
</organism>
<proteinExistence type="predicted"/>
<reference evidence="1" key="1">
    <citation type="submission" date="2021-05" db="EMBL/GenBank/DDBJ databases">
        <authorList>
            <person name="Pan Q."/>
            <person name="Jouanno E."/>
            <person name="Zahm M."/>
            <person name="Klopp C."/>
            <person name="Cabau C."/>
            <person name="Louis A."/>
            <person name="Berthelot C."/>
            <person name="Parey E."/>
            <person name="Roest Crollius H."/>
            <person name="Montfort J."/>
            <person name="Robinson-Rechavi M."/>
            <person name="Bouchez O."/>
            <person name="Lampietro C."/>
            <person name="Lopez Roques C."/>
            <person name="Donnadieu C."/>
            <person name="Postlethwait J."/>
            <person name="Bobe J."/>
            <person name="Dillon D."/>
            <person name="Chandos A."/>
            <person name="von Hippel F."/>
            <person name="Guiguen Y."/>
        </authorList>
    </citation>
    <scope>NUCLEOTIDE SEQUENCE</scope>
    <source>
        <strain evidence="1">YG-Jan2019</strain>
    </source>
</reference>
<dbReference type="Proteomes" id="UP001157502">
    <property type="component" value="Chromosome 13"/>
</dbReference>
<dbReference type="EMBL" id="CM055740">
    <property type="protein sequence ID" value="KAJ8002934.1"/>
    <property type="molecule type" value="Genomic_DNA"/>
</dbReference>
<evidence type="ECO:0000313" key="1">
    <source>
        <dbReference type="EMBL" id="KAJ8002934.1"/>
    </source>
</evidence>
<name>A0ACC2GH07_DALPE</name>
<comment type="caution">
    <text evidence="1">The sequence shown here is derived from an EMBL/GenBank/DDBJ whole genome shotgun (WGS) entry which is preliminary data.</text>
</comment>
<protein>
    <submittedName>
        <fullName evidence="1">Uncharacterized protein</fullName>
    </submittedName>
</protein>